<feature type="region of interest" description="Disordered" evidence="1">
    <location>
        <begin position="220"/>
        <end position="252"/>
    </location>
</feature>
<dbReference type="InterPro" id="IPR028974">
    <property type="entry name" value="TSP_type-3_rpt"/>
</dbReference>
<reference evidence="2" key="1">
    <citation type="submission" date="2022-01" db="EMBL/GenBank/DDBJ databases">
        <authorList>
            <person name="Wang Y."/>
        </authorList>
    </citation>
    <scope>NUCLEOTIDE SEQUENCE</scope>
    <source>
        <strain evidence="2">WB101</strain>
    </source>
</reference>
<evidence type="ECO:0000313" key="2">
    <source>
        <dbReference type="EMBL" id="MCG2587673.1"/>
    </source>
</evidence>
<reference evidence="2" key="2">
    <citation type="submission" date="2024-05" db="EMBL/GenBank/DDBJ databases">
        <title>Rhodohalobacter halophilus gen. nov., sp. nov., a moderately halophilic member of the family Balneolaceae.</title>
        <authorList>
            <person name="Xia J."/>
        </authorList>
    </citation>
    <scope>NUCLEOTIDE SEQUENCE</scope>
    <source>
        <strain evidence="2">WB101</strain>
    </source>
</reference>
<name>A0ABS9KA20_9BACT</name>
<organism evidence="2 3">
    <name type="scientific">Rhodohalobacter sulfatireducens</name>
    <dbReference type="NCBI Taxonomy" id="2911366"/>
    <lineage>
        <taxon>Bacteria</taxon>
        <taxon>Pseudomonadati</taxon>
        <taxon>Balneolota</taxon>
        <taxon>Balneolia</taxon>
        <taxon>Balneolales</taxon>
        <taxon>Balneolaceae</taxon>
        <taxon>Rhodohalobacter</taxon>
    </lineage>
</organism>
<protein>
    <recommendedName>
        <fullName evidence="4">DUF4331 domain-containing protein</fullName>
    </recommendedName>
</protein>
<keyword evidence="3" id="KW-1185">Reference proteome</keyword>
<gene>
    <name evidence="2" type="ORF">L6773_03780</name>
</gene>
<proteinExistence type="predicted"/>
<evidence type="ECO:0000256" key="1">
    <source>
        <dbReference type="SAM" id="MobiDB-lite"/>
    </source>
</evidence>
<sequence>MLTAVGCSDNSTNNQVGNLQSEICANVNGIEALFWDIMNGVPRGDIPGGVPTINNPGGTYSHPGFPLLGFQYPAGYTPQTDTTPNAIGVNVIRNDGLVIWKRSQLAILNPVRARDVLASEINSLLAFFGGNGNNIQRICINEGNPPVNQLAPGFAAEFSNRFIRFGNVSAVITANVTFTPTGLTSIVIQKIAAPTNQFENEIMNTFLPISYQLLFTGGGERDSDGDGVPDNRDLCPNTPPGTPVNANGCPVG</sequence>
<evidence type="ECO:0000313" key="3">
    <source>
        <dbReference type="Proteomes" id="UP001165366"/>
    </source>
</evidence>
<comment type="caution">
    <text evidence="2">The sequence shown here is derived from an EMBL/GenBank/DDBJ whole genome shotgun (WGS) entry which is preliminary data.</text>
</comment>
<accession>A0ABS9KA20</accession>
<dbReference type="SUPFAM" id="SSF103647">
    <property type="entry name" value="TSP type-3 repeat"/>
    <property type="match status" value="1"/>
</dbReference>
<dbReference type="Proteomes" id="UP001165366">
    <property type="component" value="Unassembled WGS sequence"/>
</dbReference>
<feature type="compositionally biased region" description="Basic and acidic residues" evidence="1">
    <location>
        <begin position="220"/>
        <end position="233"/>
    </location>
</feature>
<dbReference type="EMBL" id="JAKLWS010000003">
    <property type="protein sequence ID" value="MCG2587673.1"/>
    <property type="molecule type" value="Genomic_DNA"/>
</dbReference>
<evidence type="ECO:0008006" key="4">
    <source>
        <dbReference type="Google" id="ProtNLM"/>
    </source>
</evidence>